<dbReference type="Pfam" id="PF00155">
    <property type="entry name" value="Aminotran_1_2"/>
    <property type="match status" value="1"/>
</dbReference>
<evidence type="ECO:0000256" key="3">
    <source>
        <dbReference type="ARBA" id="ARBA00023015"/>
    </source>
</evidence>
<sequence>MDLHVRLDGRGDLSGQIYRQVRTAILAGLLPAGRPLPPTRELAGELGIARNTVSMAYDRLVAEGFLTARSGVGTFVADGLAQDGPASGDGDQVALAPRPVWAGLPEAADLSAPDPEFDFRPGIPDASLFPYAAWRRLTLRQLRSTAVGAGAHIPAAGYAPLRAAIARHVAVARGVPASGDDIIVTSGSQQAVDLVARVLLAPGDVVAVEDPGYPLPRKLLTSSGYTVVPVPVDDEGLVVEALPDAARLVYVSPSHQFPLGSSMSLGRRLTLLDWARRTGALIVEDDYDSEFRFAGRPFEPLAGLSPGMGAGGHVAYVGSFSKTLLPTLRLGFVVAPRSLRDAMHKAKQLLDWHTAVPAQAALAELIDEGLFARHLRGMRRVYARRHHLVTSLLGRDFAGLLDPVPSLVGMHVTALLTDRAADDVALAGRARAAGVEVLPLSPLAVAHPVQGLALGYGAIAEDRIAPGLARLRDALRS</sequence>
<dbReference type="CDD" id="cd07377">
    <property type="entry name" value="WHTH_GntR"/>
    <property type="match status" value="1"/>
</dbReference>
<evidence type="ECO:0000256" key="5">
    <source>
        <dbReference type="ARBA" id="ARBA00023163"/>
    </source>
</evidence>
<evidence type="ECO:0000259" key="6">
    <source>
        <dbReference type="PROSITE" id="PS50949"/>
    </source>
</evidence>
<keyword evidence="5" id="KW-0804">Transcription</keyword>
<dbReference type="GO" id="GO:0003677">
    <property type="term" value="F:DNA binding"/>
    <property type="evidence" value="ECO:0007669"/>
    <property type="project" value="UniProtKB-KW"/>
</dbReference>
<proteinExistence type="inferred from homology"/>
<dbReference type="InterPro" id="IPR015421">
    <property type="entry name" value="PyrdxlP-dep_Trfase_major"/>
</dbReference>
<keyword evidence="7" id="KW-0808">Transferase</keyword>
<dbReference type="GO" id="GO:0008483">
    <property type="term" value="F:transaminase activity"/>
    <property type="evidence" value="ECO:0007669"/>
    <property type="project" value="UniProtKB-KW"/>
</dbReference>
<dbReference type="GO" id="GO:0003700">
    <property type="term" value="F:DNA-binding transcription factor activity"/>
    <property type="evidence" value="ECO:0007669"/>
    <property type="project" value="InterPro"/>
</dbReference>
<evidence type="ECO:0000256" key="4">
    <source>
        <dbReference type="ARBA" id="ARBA00023125"/>
    </source>
</evidence>
<dbReference type="AlphaFoldDB" id="A0A7W9LK55"/>
<reference evidence="7 8" key="1">
    <citation type="submission" date="2020-08" db="EMBL/GenBank/DDBJ databases">
        <title>Sequencing the genomes of 1000 actinobacteria strains.</title>
        <authorList>
            <person name="Klenk H.-P."/>
        </authorList>
    </citation>
    <scope>NUCLEOTIDE SEQUENCE [LARGE SCALE GENOMIC DNA]</scope>
    <source>
        <strain evidence="7 8">DSM 102122</strain>
    </source>
</reference>
<dbReference type="InterPro" id="IPR004839">
    <property type="entry name" value="Aminotransferase_I/II_large"/>
</dbReference>
<comment type="caution">
    <text evidence="7">The sequence shown here is derived from an EMBL/GenBank/DDBJ whole genome shotgun (WGS) entry which is preliminary data.</text>
</comment>
<keyword evidence="3" id="KW-0805">Transcription regulation</keyword>
<dbReference type="Pfam" id="PF00392">
    <property type="entry name" value="GntR"/>
    <property type="match status" value="1"/>
</dbReference>
<dbReference type="Gene3D" id="3.40.640.10">
    <property type="entry name" value="Type I PLP-dependent aspartate aminotransferase-like (Major domain)"/>
    <property type="match status" value="1"/>
</dbReference>
<protein>
    <submittedName>
        <fullName evidence="7">GntR family transcriptional regulator/MocR family aminotransferase</fullName>
    </submittedName>
</protein>
<dbReference type="InterPro" id="IPR015424">
    <property type="entry name" value="PyrdxlP-dep_Trfase"/>
</dbReference>
<dbReference type="SUPFAM" id="SSF53383">
    <property type="entry name" value="PLP-dependent transferases"/>
    <property type="match status" value="1"/>
</dbReference>
<dbReference type="PANTHER" id="PTHR46577:SF1">
    <property type="entry name" value="HTH-TYPE TRANSCRIPTIONAL REGULATORY PROTEIN GABR"/>
    <property type="match status" value="1"/>
</dbReference>
<dbReference type="InterPro" id="IPR051446">
    <property type="entry name" value="HTH_trans_reg/aminotransferase"/>
</dbReference>
<gene>
    <name evidence="7" type="ORF">HD601_001307</name>
</gene>
<evidence type="ECO:0000313" key="8">
    <source>
        <dbReference type="Proteomes" id="UP000542813"/>
    </source>
</evidence>
<dbReference type="CDD" id="cd00609">
    <property type="entry name" value="AAT_like"/>
    <property type="match status" value="1"/>
</dbReference>
<keyword evidence="2" id="KW-0663">Pyridoxal phosphate</keyword>
<comment type="similarity">
    <text evidence="1">In the C-terminal section; belongs to the class-I pyridoxal-phosphate-dependent aminotransferase family.</text>
</comment>
<dbReference type="InterPro" id="IPR000524">
    <property type="entry name" value="Tscrpt_reg_HTH_GntR"/>
</dbReference>
<name>A0A7W9LK55_9ACTN</name>
<accession>A0A7W9LK55</accession>
<dbReference type="Gene3D" id="1.10.10.10">
    <property type="entry name" value="Winged helix-like DNA-binding domain superfamily/Winged helix DNA-binding domain"/>
    <property type="match status" value="1"/>
</dbReference>
<evidence type="ECO:0000313" key="7">
    <source>
        <dbReference type="EMBL" id="MBB5786732.1"/>
    </source>
</evidence>
<feature type="domain" description="HTH gntR-type" evidence="6">
    <location>
        <begin position="11"/>
        <end position="79"/>
    </location>
</feature>
<dbReference type="SUPFAM" id="SSF46785">
    <property type="entry name" value="Winged helix' DNA-binding domain"/>
    <property type="match status" value="1"/>
</dbReference>
<dbReference type="Proteomes" id="UP000542813">
    <property type="component" value="Unassembled WGS sequence"/>
</dbReference>
<dbReference type="PROSITE" id="PS50949">
    <property type="entry name" value="HTH_GNTR"/>
    <property type="match status" value="1"/>
</dbReference>
<dbReference type="InterPro" id="IPR036388">
    <property type="entry name" value="WH-like_DNA-bd_sf"/>
</dbReference>
<dbReference type="PANTHER" id="PTHR46577">
    <property type="entry name" value="HTH-TYPE TRANSCRIPTIONAL REGULATORY PROTEIN GABR"/>
    <property type="match status" value="1"/>
</dbReference>
<evidence type="ECO:0000256" key="2">
    <source>
        <dbReference type="ARBA" id="ARBA00022898"/>
    </source>
</evidence>
<dbReference type="EMBL" id="JACHMM010000001">
    <property type="protein sequence ID" value="MBB5786732.1"/>
    <property type="molecule type" value="Genomic_DNA"/>
</dbReference>
<organism evidence="7 8">
    <name type="scientific">Jiangella mangrovi</name>
    <dbReference type="NCBI Taxonomy" id="1524084"/>
    <lineage>
        <taxon>Bacteria</taxon>
        <taxon>Bacillati</taxon>
        <taxon>Actinomycetota</taxon>
        <taxon>Actinomycetes</taxon>
        <taxon>Jiangellales</taxon>
        <taxon>Jiangellaceae</taxon>
        <taxon>Jiangella</taxon>
    </lineage>
</organism>
<keyword evidence="8" id="KW-1185">Reference proteome</keyword>
<dbReference type="SMART" id="SM00345">
    <property type="entry name" value="HTH_GNTR"/>
    <property type="match status" value="1"/>
</dbReference>
<dbReference type="PRINTS" id="PR00035">
    <property type="entry name" value="HTHGNTR"/>
</dbReference>
<dbReference type="GO" id="GO:0030170">
    <property type="term" value="F:pyridoxal phosphate binding"/>
    <property type="evidence" value="ECO:0007669"/>
    <property type="project" value="InterPro"/>
</dbReference>
<evidence type="ECO:0000256" key="1">
    <source>
        <dbReference type="ARBA" id="ARBA00005384"/>
    </source>
</evidence>
<dbReference type="InterPro" id="IPR036390">
    <property type="entry name" value="WH_DNA-bd_sf"/>
</dbReference>
<keyword evidence="7" id="KW-0032">Aminotransferase</keyword>
<dbReference type="RefSeq" id="WP_184820344.1">
    <property type="nucleotide sequence ID" value="NZ_JACHMM010000001.1"/>
</dbReference>
<keyword evidence="4" id="KW-0238">DNA-binding</keyword>